<evidence type="ECO:0000259" key="9">
    <source>
        <dbReference type="Pfam" id="PF07662"/>
    </source>
</evidence>
<feature type="transmembrane region" description="Helical" evidence="7">
    <location>
        <begin position="313"/>
        <end position="339"/>
    </location>
</feature>
<evidence type="ECO:0000256" key="6">
    <source>
        <dbReference type="ARBA" id="ARBA00023136"/>
    </source>
</evidence>
<dbReference type="Pfam" id="PF01773">
    <property type="entry name" value="Nucleos_tra2_N"/>
    <property type="match status" value="1"/>
</dbReference>
<feature type="domain" description="Concentrative nucleoside transporter N-terminal" evidence="8">
    <location>
        <begin position="11"/>
        <end position="84"/>
    </location>
</feature>
<feature type="transmembrane region" description="Helical" evidence="7">
    <location>
        <begin position="6"/>
        <end position="23"/>
    </location>
</feature>
<feature type="transmembrane region" description="Helical" evidence="7">
    <location>
        <begin position="346"/>
        <end position="363"/>
    </location>
</feature>
<keyword evidence="11" id="KW-1185">Reference proteome</keyword>
<dbReference type="PANTHER" id="PTHR10590">
    <property type="entry name" value="SODIUM/NUCLEOSIDE COTRANSPORTER"/>
    <property type="match status" value="1"/>
</dbReference>
<feature type="transmembrane region" description="Helical" evidence="7">
    <location>
        <begin position="118"/>
        <end position="140"/>
    </location>
</feature>
<feature type="transmembrane region" description="Helical" evidence="7">
    <location>
        <begin position="191"/>
        <end position="209"/>
    </location>
</feature>
<evidence type="ECO:0000256" key="3">
    <source>
        <dbReference type="ARBA" id="ARBA00022475"/>
    </source>
</evidence>
<sequence>MNPFYLIVNIVGLLVFIGLGWLLSHDRKHIQWKSVGCLVLLNLVISWFLTSFEWGRAAVQACANGFTWIVDIAYQGVNFTFGNWINSDGSAVVYNAVDSSGQVIGTVTTSLNFVVQTLMPILLIVPLFDILTYIGFLPWLIKWIGRGLGFITRRPKFETFFAVEMMFLGNTEALAVSKIQLERMKADRNVTLAMMSMSCITASIVGAYIQMIPGEFVITAIPLNCINALLISHMLYPVEVTPEEDVIYGLEGAGDEIPVDTSTPEAREVESKEVAAYKALPWYKKIFKHNPAKPKKEPFFTFLGDSILTGGQLILIIAANVTAFVALTGLIDGILGLIWSNLSLENILAVILFVPAWLLGLPVNEAWQFAQFMGLKLVTNEFVVMGEIQDTVNNFAQHYKAEICVFTTSFANLGTLGMVIACFKSMVNKEKNDAISKQIGRIFLSGILVSLCSAAMVGLFEW</sequence>
<evidence type="ECO:0000256" key="5">
    <source>
        <dbReference type="ARBA" id="ARBA00022989"/>
    </source>
</evidence>
<feature type="transmembrane region" description="Helical" evidence="7">
    <location>
        <begin position="439"/>
        <end position="460"/>
    </location>
</feature>
<dbReference type="InterPro" id="IPR008276">
    <property type="entry name" value="C_nuclsd_transpt"/>
</dbReference>
<dbReference type="GO" id="GO:0005886">
    <property type="term" value="C:plasma membrane"/>
    <property type="evidence" value="ECO:0007669"/>
    <property type="project" value="UniProtKB-SubCell"/>
</dbReference>
<dbReference type="GO" id="GO:0005337">
    <property type="term" value="F:nucleoside transmembrane transporter activity"/>
    <property type="evidence" value="ECO:0007669"/>
    <property type="project" value="InterPro"/>
</dbReference>
<evidence type="ECO:0000256" key="4">
    <source>
        <dbReference type="ARBA" id="ARBA00022692"/>
    </source>
</evidence>
<comment type="caution">
    <text evidence="10">The sequence shown here is derived from an EMBL/GenBank/DDBJ whole genome shotgun (WGS) entry which is preliminary data.</text>
</comment>
<keyword evidence="3" id="KW-1003">Cell membrane</keyword>
<dbReference type="RefSeq" id="WP_163227077.1">
    <property type="nucleotide sequence ID" value="NZ_VYSG01000001.1"/>
</dbReference>
<comment type="subcellular location">
    <subcellularLocation>
        <location evidence="1">Cell membrane</location>
        <topology evidence="1">Multi-pass membrane protein</topology>
    </subcellularLocation>
</comment>
<dbReference type="InterPro" id="IPR011657">
    <property type="entry name" value="CNT_C_dom"/>
</dbReference>
<feature type="transmembrane region" description="Helical" evidence="7">
    <location>
        <begin position="409"/>
        <end position="427"/>
    </location>
</feature>
<dbReference type="Proteomes" id="UP000469292">
    <property type="component" value="Unassembled WGS sequence"/>
</dbReference>
<comment type="similarity">
    <text evidence="2">Belongs to the concentrative nucleoside transporter (CNT) (TC 2.A.41) family.</text>
</comment>
<dbReference type="GO" id="GO:0015293">
    <property type="term" value="F:symporter activity"/>
    <property type="evidence" value="ECO:0007669"/>
    <property type="project" value="TreeGrafter"/>
</dbReference>
<protein>
    <submittedName>
        <fullName evidence="10">Nucleoside transporter</fullName>
    </submittedName>
</protein>
<gene>
    <name evidence="10" type="ORF">F6S87_02550</name>
</gene>
<keyword evidence="6 7" id="KW-0472">Membrane</keyword>
<dbReference type="Pfam" id="PF07662">
    <property type="entry name" value="Nucleos_tra2_C"/>
    <property type="match status" value="1"/>
</dbReference>
<evidence type="ECO:0000313" key="10">
    <source>
        <dbReference type="EMBL" id="NEG69520.1"/>
    </source>
</evidence>
<keyword evidence="5 7" id="KW-1133">Transmembrane helix</keyword>
<feature type="transmembrane region" description="Helical" evidence="7">
    <location>
        <begin position="30"/>
        <end position="49"/>
    </location>
</feature>
<evidence type="ECO:0000259" key="8">
    <source>
        <dbReference type="Pfam" id="PF01773"/>
    </source>
</evidence>
<dbReference type="EMBL" id="VYSG01000001">
    <property type="protein sequence ID" value="NEG69520.1"/>
    <property type="molecule type" value="Genomic_DNA"/>
</dbReference>
<keyword evidence="4 7" id="KW-0812">Transmembrane</keyword>
<proteinExistence type="inferred from homology"/>
<evidence type="ECO:0000256" key="2">
    <source>
        <dbReference type="ARBA" id="ARBA00009033"/>
    </source>
</evidence>
<evidence type="ECO:0000256" key="1">
    <source>
        <dbReference type="ARBA" id="ARBA00004651"/>
    </source>
</evidence>
<dbReference type="PANTHER" id="PTHR10590:SF19">
    <property type="entry name" value="PURINE NUCLEOSIDE TRANSPORT PROTEIN NUPG"/>
    <property type="match status" value="1"/>
</dbReference>
<reference evidence="10 11" key="1">
    <citation type="submission" date="2019-09" db="EMBL/GenBank/DDBJ databases">
        <title>Phylogenetic characterization of a novel taxon of the genus Bifidobacterium: Bifidobacterium choloepi sp. nov.</title>
        <authorList>
            <person name="Modesto M."/>
            <person name="Satti M."/>
        </authorList>
    </citation>
    <scope>NUCLEOTIDE SEQUENCE [LARGE SCALE GENOMIC DNA]</scope>
    <source>
        <strain evidence="10 11">BRDM6</strain>
    </source>
</reference>
<dbReference type="AlphaFoldDB" id="A0A6I5NAP2"/>
<organism evidence="10 11">
    <name type="scientific">Bifidobacterium choloepi</name>
    <dbReference type="NCBI Taxonomy" id="2614131"/>
    <lineage>
        <taxon>Bacteria</taxon>
        <taxon>Bacillati</taxon>
        <taxon>Actinomycetota</taxon>
        <taxon>Actinomycetes</taxon>
        <taxon>Bifidobacteriales</taxon>
        <taxon>Bifidobacteriaceae</taxon>
        <taxon>Bifidobacterium</taxon>
    </lineage>
</organism>
<dbReference type="InterPro" id="IPR002668">
    <property type="entry name" value="CNT_N_dom"/>
</dbReference>
<feature type="domain" description="Concentrative nucleoside transporter C-terminal" evidence="9">
    <location>
        <begin position="217"/>
        <end position="458"/>
    </location>
</feature>
<accession>A0A6I5NAP2</accession>
<evidence type="ECO:0000256" key="7">
    <source>
        <dbReference type="SAM" id="Phobius"/>
    </source>
</evidence>
<name>A0A6I5NAP2_9BIFI</name>
<evidence type="ECO:0000313" key="11">
    <source>
        <dbReference type="Proteomes" id="UP000469292"/>
    </source>
</evidence>